<sequence length="322" mass="34174">MLKTLANILIALPALALCHSAAAATYPAQPIKLVVPYTPGASTDTLARLVAASVSKQLGQSVIVENKPGAGGIIASDYVKQQKPDGYTFMLTTDGILSVNPSVYKRLPYDPLKDFTPLTIAVAVPDVLVVQSSSAFKSLQDVVAYAKAHPDALSFGSAGIGSSLHIAGELFNEMAGIKTTHVPYKGGSAEMNNLLGGHVSMIYIPMVSAVNMMSSGKIRVLGIGSAKRNPMLPDVPTFDEQGLKGYDSDTWYGFNMPAGADARVAATLHDAIVKALAENAERLRSMGFTIVAGSGQDMDQVVRKDIERWRGLIQKAGLYHQQ</sequence>
<comment type="similarity">
    <text evidence="1">Belongs to the UPF0065 (bug) family.</text>
</comment>
<evidence type="ECO:0000256" key="1">
    <source>
        <dbReference type="ARBA" id="ARBA00006987"/>
    </source>
</evidence>
<dbReference type="RefSeq" id="WP_217966069.1">
    <property type="nucleotide sequence ID" value="NZ_JAHTBN010000010.1"/>
</dbReference>
<keyword evidence="4" id="KW-1185">Reference proteome</keyword>
<comment type="caution">
    <text evidence="3">The sequence shown here is derived from an EMBL/GenBank/DDBJ whole genome shotgun (WGS) entry which is preliminary data.</text>
</comment>
<dbReference type="InterPro" id="IPR005064">
    <property type="entry name" value="BUG"/>
</dbReference>
<dbReference type="CDD" id="cd13578">
    <property type="entry name" value="PBP2_Bug27"/>
    <property type="match status" value="1"/>
</dbReference>
<organism evidence="3 4">
    <name type="scientific">Candidimonas humi</name>
    <dbReference type="NCBI Taxonomy" id="683355"/>
    <lineage>
        <taxon>Bacteria</taxon>
        <taxon>Pseudomonadati</taxon>
        <taxon>Pseudomonadota</taxon>
        <taxon>Betaproteobacteria</taxon>
        <taxon>Burkholderiales</taxon>
        <taxon>Alcaligenaceae</taxon>
        <taxon>Candidimonas</taxon>
    </lineage>
</organism>
<accession>A0ABV8P2I0</accession>
<keyword evidence="2" id="KW-0732">Signal</keyword>
<dbReference type="PANTHER" id="PTHR42928:SF5">
    <property type="entry name" value="BLR1237 PROTEIN"/>
    <property type="match status" value="1"/>
</dbReference>
<protein>
    <submittedName>
        <fullName evidence="3">Bug family tripartite tricarboxylate transporter substrate binding protein</fullName>
    </submittedName>
</protein>
<gene>
    <name evidence="3" type="ORF">ACFOY1_15370</name>
</gene>
<evidence type="ECO:0000313" key="3">
    <source>
        <dbReference type="EMBL" id="MFC4202336.1"/>
    </source>
</evidence>
<evidence type="ECO:0000313" key="4">
    <source>
        <dbReference type="Proteomes" id="UP001595848"/>
    </source>
</evidence>
<evidence type="ECO:0000256" key="2">
    <source>
        <dbReference type="SAM" id="SignalP"/>
    </source>
</evidence>
<name>A0ABV8P2I0_9BURK</name>
<feature type="signal peptide" evidence="2">
    <location>
        <begin position="1"/>
        <end position="23"/>
    </location>
</feature>
<reference evidence="4" key="1">
    <citation type="journal article" date="2019" name="Int. J. Syst. Evol. Microbiol.">
        <title>The Global Catalogue of Microorganisms (GCM) 10K type strain sequencing project: providing services to taxonomists for standard genome sequencing and annotation.</title>
        <authorList>
            <consortium name="The Broad Institute Genomics Platform"/>
            <consortium name="The Broad Institute Genome Sequencing Center for Infectious Disease"/>
            <person name="Wu L."/>
            <person name="Ma J."/>
        </authorList>
    </citation>
    <scope>NUCLEOTIDE SEQUENCE [LARGE SCALE GENOMIC DNA]</scope>
    <source>
        <strain evidence="4">LMG 24813</strain>
    </source>
</reference>
<feature type="chain" id="PRO_5045731024" evidence="2">
    <location>
        <begin position="24"/>
        <end position="322"/>
    </location>
</feature>
<proteinExistence type="inferred from homology"/>
<dbReference type="PANTHER" id="PTHR42928">
    <property type="entry name" value="TRICARBOXYLATE-BINDING PROTEIN"/>
    <property type="match status" value="1"/>
</dbReference>
<dbReference type="EMBL" id="JBHSBV010000005">
    <property type="protein sequence ID" value="MFC4202336.1"/>
    <property type="molecule type" value="Genomic_DNA"/>
</dbReference>
<dbReference type="Pfam" id="PF03401">
    <property type="entry name" value="TctC"/>
    <property type="match status" value="1"/>
</dbReference>
<dbReference type="PIRSF" id="PIRSF017082">
    <property type="entry name" value="YflP"/>
    <property type="match status" value="1"/>
</dbReference>
<dbReference type="Proteomes" id="UP001595848">
    <property type="component" value="Unassembled WGS sequence"/>
</dbReference>